<dbReference type="InParanoid" id="A0A0C3A5F1"/>
<dbReference type="HOGENOM" id="CLU_1272928_0_0_1"/>
<evidence type="ECO:0000313" key="3">
    <source>
        <dbReference type="Proteomes" id="UP000053989"/>
    </source>
</evidence>
<reference evidence="2 3" key="1">
    <citation type="submission" date="2014-04" db="EMBL/GenBank/DDBJ databases">
        <authorList>
            <consortium name="DOE Joint Genome Institute"/>
            <person name="Kuo A."/>
            <person name="Kohler A."/>
            <person name="Nagy L.G."/>
            <person name="Floudas D."/>
            <person name="Copeland A."/>
            <person name="Barry K.W."/>
            <person name="Cichocki N."/>
            <person name="Veneault-Fourrey C."/>
            <person name="LaButti K."/>
            <person name="Lindquist E.A."/>
            <person name="Lipzen A."/>
            <person name="Lundell T."/>
            <person name="Morin E."/>
            <person name="Murat C."/>
            <person name="Sun H."/>
            <person name="Tunlid A."/>
            <person name="Henrissat B."/>
            <person name="Grigoriev I.V."/>
            <person name="Hibbett D.S."/>
            <person name="Martin F."/>
            <person name="Nordberg H.P."/>
            <person name="Cantor M.N."/>
            <person name="Hua S.X."/>
        </authorList>
    </citation>
    <scope>NUCLEOTIDE SEQUENCE [LARGE SCALE GENOMIC DNA]</scope>
    <source>
        <strain evidence="2 3">Foug A</strain>
    </source>
</reference>
<accession>A0A0C3A5F1</accession>
<evidence type="ECO:0000256" key="1">
    <source>
        <dbReference type="SAM" id="MobiDB-lite"/>
    </source>
</evidence>
<dbReference type="Proteomes" id="UP000053989">
    <property type="component" value="Unassembled WGS sequence"/>
</dbReference>
<protein>
    <submittedName>
        <fullName evidence="2">Uncharacterized protein</fullName>
    </submittedName>
</protein>
<gene>
    <name evidence="2" type="ORF">SCLCIDRAFT_1217387</name>
</gene>
<evidence type="ECO:0000313" key="2">
    <source>
        <dbReference type="EMBL" id="KIM59942.1"/>
    </source>
</evidence>
<sequence length="217" mass="24358">MTLAAFMRTTTRNHSPRRCQHCDQPSNVPPLASSTAPTSYYELDSVHVHHHQNSLPSWHQYDEPMQQLPPIALAPSELAQLGLVAQGSRLDQWWTSFMRESGCFEDYKSSRLNDIRPQGILSASNQSCTSNVLWRVGQHCLLPLPSNAVVWHTETVGSGSQSPCKINALVYHTEPPHISPIRLLFRALFLANPSFGSLLNLSVAPNRRLREKEKGQQ</sequence>
<proteinExistence type="predicted"/>
<dbReference type="AlphaFoldDB" id="A0A0C3A5F1"/>
<organism evidence="2 3">
    <name type="scientific">Scleroderma citrinum Foug A</name>
    <dbReference type="NCBI Taxonomy" id="1036808"/>
    <lineage>
        <taxon>Eukaryota</taxon>
        <taxon>Fungi</taxon>
        <taxon>Dikarya</taxon>
        <taxon>Basidiomycota</taxon>
        <taxon>Agaricomycotina</taxon>
        <taxon>Agaricomycetes</taxon>
        <taxon>Agaricomycetidae</taxon>
        <taxon>Boletales</taxon>
        <taxon>Sclerodermatineae</taxon>
        <taxon>Sclerodermataceae</taxon>
        <taxon>Scleroderma</taxon>
    </lineage>
</organism>
<dbReference type="EMBL" id="KN822068">
    <property type="protein sequence ID" value="KIM59942.1"/>
    <property type="molecule type" value="Genomic_DNA"/>
</dbReference>
<reference evidence="3" key="2">
    <citation type="submission" date="2015-01" db="EMBL/GenBank/DDBJ databases">
        <title>Evolutionary Origins and Diversification of the Mycorrhizal Mutualists.</title>
        <authorList>
            <consortium name="DOE Joint Genome Institute"/>
            <consortium name="Mycorrhizal Genomics Consortium"/>
            <person name="Kohler A."/>
            <person name="Kuo A."/>
            <person name="Nagy L.G."/>
            <person name="Floudas D."/>
            <person name="Copeland A."/>
            <person name="Barry K.W."/>
            <person name="Cichocki N."/>
            <person name="Veneault-Fourrey C."/>
            <person name="LaButti K."/>
            <person name="Lindquist E.A."/>
            <person name="Lipzen A."/>
            <person name="Lundell T."/>
            <person name="Morin E."/>
            <person name="Murat C."/>
            <person name="Riley R."/>
            <person name="Ohm R."/>
            <person name="Sun H."/>
            <person name="Tunlid A."/>
            <person name="Henrissat B."/>
            <person name="Grigoriev I.V."/>
            <person name="Hibbett D.S."/>
            <person name="Martin F."/>
        </authorList>
    </citation>
    <scope>NUCLEOTIDE SEQUENCE [LARGE SCALE GENOMIC DNA]</scope>
    <source>
        <strain evidence="3">Foug A</strain>
    </source>
</reference>
<name>A0A0C3A5F1_9AGAM</name>
<feature type="region of interest" description="Disordered" evidence="1">
    <location>
        <begin position="1"/>
        <end position="35"/>
    </location>
</feature>
<keyword evidence="3" id="KW-1185">Reference proteome</keyword>